<dbReference type="Proteomes" id="UP000323560">
    <property type="component" value="Chromosome"/>
</dbReference>
<proteinExistence type="predicted"/>
<dbReference type="EMBL" id="CP043043">
    <property type="protein sequence ID" value="QEH97669.1"/>
    <property type="molecule type" value="Genomic_DNA"/>
</dbReference>
<gene>
    <name evidence="1" type="ORF">FXF46_10850</name>
</gene>
<dbReference type="KEGG" id="gti:FXF46_10850"/>
<sequence length="83" mass="9079">MYPFARTMSDLVDFKSWQTVLKYGLYLLTSLNSALALTFNHIGTPGVGTYVGSARSPLASPSQHPLSKQTFIRKWVTSGVSSP</sequence>
<accession>A0AAP9JJS7</accession>
<reference evidence="1 2" key="1">
    <citation type="submission" date="2019-08" db="EMBL/GenBank/DDBJ databases">
        <title>Gluconobacter frateurii HD924 genome.</title>
        <authorList>
            <person name="Liu Y."/>
            <person name="Zhang P."/>
        </authorList>
    </citation>
    <scope>NUCLEOTIDE SEQUENCE [LARGE SCALE GENOMIC DNA]</scope>
    <source>
        <strain evidence="1 2">HD924</strain>
    </source>
</reference>
<evidence type="ECO:0000313" key="2">
    <source>
        <dbReference type="Proteomes" id="UP000323560"/>
    </source>
</evidence>
<name>A0AAP9JJS7_GLUTH</name>
<protein>
    <submittedName>
        <fullName evidence="1">Uncharacterized protein</fullName>
    </submittedName>
</protein>
<dbReference type="AlphaFoldDB" id="A0AAP9JJS7"/>
<organism evidence="1 2">
    <name type="scientific">Gluconobacter thailandicus</name>
    <dbReference type="NCBI Taxonomy" id="257438"/>
    <lineage>
        <taxon>Bacteria</taxon>
        <taxon>Pseudomonadati</taxon>
        <taxon>Pseudomonadota</taxon>
        <taxon>Alphaproteobacteria</taxon>
        <taxon>Acetobacterales</taxon>
        <taxon>Acetobacteraceae</taxon>
        <taxon>Gluconobacter</taxon>
    </lineage>
</organism>
<evidence type="ECO:0000313" key="1">
    <source>
        <dbReference type="EMBL" id="QEH97669.1"/>
    </source>
</evidence>